<feature type="transmembrane region" description="Helical" evidence="6">
    <location>
        <begin position="199"/>
        <end position="219"/>
    </location>
</feature>
<feature type="transmembrane region" description="Helical" evidence="6">
    <location>
        <begin position="98"/>
        <end position="115"/>
    </location>
</feature>
<keyword evidence="3 6" id="KW-0812">Transmembrane</keyword>
<dbReference type="InterPro" id="IPR051791">
    <property type="entry name" value="Pra-immunoreactive"/>
</dbReference>
<dbReference type="InterPro" id="IPR010432">
    <property type="entry name" value="RDD"/>
</dbReference>
<comment type="subcellular location">
    <subcellularLocation>
        <location evidence="1">Cell membrane</location>
        <topology evidence="1">Multi-pass membrane protein</topology>
    </subcellularLocation>
</comment>
<feature type="transmembrane region" description="Helical" evidence="6">
    <location>
        <begin position="16"/>
        <end position="35"/>
    </location>
</feature>
<comment type="caution">
    <text evidence="8">The sequence shown here is derived from an EMBL/GenBank/DDBJ whole genome shotgun (WGS) entry which is preliminary data.</text>
</comment>
<name>A0ABT0A5Y2_9GAMM</name>
<dbReference type="Pfam" id="PF06271">
    <property type="entry name" value="RDD"/>
    <property type="match status" value="1"/>
</dbReference>
<sequence>MNDAVVLPPAGFWRRYAAWSLDFAVLAALALVLAWSPWQAGWRAVTSGAAQLSARAGQALADALMSGAPPPVLAQSLLHDPGLHAAAAAVQAGLWRMLWPWLLAYALLAAAWHIGGELSRWQGSPGKRALRLVATDLAGQPLAPARAASRHFAGLASWLTLNLGHAMAAVPPQKRALHDYLAGTRIACADGDPRMPGWASAWIALQVAAGVALLAWGLLRYVAALQAATLAG</sequence>
<evidence type="ECO:0000256" key="1">
    <source>
        <dbReference type="ARBA" id="ARBA00004651"/>
    </source>
</evidence>
<keyword evidence="4 6" id="KW-1133">Transmembrane helix</keyword>
<evidence type="ECO:0000256" key="5">
    <source>
        <dbReference type="ARBA" id="ARBA00023136"/>
    </source>
</evidence>
<dbReference type="EMBL" id="JALGCL010000003">
    <property type="protein sequence ID" value="MCJ0826377.1"/>
    <property type="molecule type" value="Genomic_DNA"/>
</dbReference>
<reference evidence="8 9" key="1">
    <citation type="submission" date="2022-03" db="EMBL/GenBank/DDBJ databases">
        <title>Luteimonas soily sp. nov., a novel bacterium isolated from the soil.</title>
        <authorList>
            <person name="Zhang X."/>
        </authorList>
    </citation>
    <scope>NUCLEOTIDE SEQUENCE [LARGE SCALE GENOMIC DNA]</scope>
    <source>
        <strain evidence="8 9">50</strain>
    </source>
</reference>
<accession>A0ABT0A5Y2</accession>
<evidence type="ECO:0000256" key="2">
    <source>
        <dbReference type="ARBA" id="ARBA00022475"/>
    </source>
</evidence>
<keyword evidence="2" id="KW-1003">Cell membrane</keyword>
<keyword evidence="5 6" id="KW-0472">Membrane</keyword>
<dbReference type="RefSeq" id="WP_243321770.1">
    <property type="nucleotide sequence ID" value="NZ_JALGCL010000003.1"/>
</dbReference>
<keyword evidence="9" id="KW-1185">Reference proteome</keyword>
<evidence type="ECO:0000256" key="3">
    <source>
        <dbReference type="ARBA" id="ARBA00022692"/>
    </source>
</evidence>
<evidence type="ECO:0000259" key="7">
    <source>
        <dbReference type="Pfam" id="PF06271"/>
    </source>
</evidence>
<protein>
    <submittedName>
        <fullName evidence="8">RDD family protein</fullName>
    </submittedName>
</protein>
<evidence type="ECO:0000256" key="6">
    <source>
        <dbReference type="SAM" id="Phobius"/>
    </source>
</evidence>
<evidence type="ECO:0000313" key="8">
    <source>
        <dbReference type="EMBL" id="MCJ0826377.1"/>
    </source>
</evidence>
<feature type="domain" description="RDD" evidence="7">
    <location>
        <begin position="9"/>
        <end position="183"/>
    </location>
</feature>
<proteinExistence type="predicted"/>
<dbReference type="Proteomes" id="UP001165423">
    <property type="component" value="Unassembled WGS sequence"/>
</dbReference>
<dbReference type="PANTHER" id="PTHR36115:SF9">
    <property type="entry name" value="LMO1584 PROTEIN"/>
    <property type="match status" value="1"/>
</dbReference>
<dbReference type="PANTHER" id="PTHR36115">
    <property type="entry name" value="PROLINE-RICH ANTIGEN HOMOLOG-RELATED"/>
    <property type="match status" value="1"/>
</dbReference>
<evidence type="ECO:0000256" key="4">
    <source>
        <dbReference type="ARBA" id="ARBA00022989"/>
    </source>
</evidence>
<organism evidence="8 9">
    <name type="scientific">Cognatiluteimonas sedimenti</name>
    <dbReference type="NCBI Taxonomy" id="2927791"/>
    <lineage>
        <taxon>Bacteria</taxon>
        <taxon>Pseudomonadati</taxon>
        <taxon>Pseudomonadota</taxon>
        <taxon>Gammaproteobacteria</taxon>
        <taxon>Lysobacterales</taxon>
        <taxon>Lysobacteraceae</taxon>
        <taxon>Cognatiluteimonas</taxon>
    </lineage>
</organism>
<evidence type="ECO:0000313" key="9">
    <source>
        <dbReference type="Proteomes" id="UP001165423"/>
    </source>
</evidence>
<gene>
    <name evidence="8" type="ORF">MQC88_10510</name>
</gene>